<evidence type="ECO:0000313" key="21">
    <source>
        <dbReference type="Proteomes" id="UP000784128"/>
    </source>
</evidence>
<feature type="domain" description="PAS" evidence="18">
    <location>
        <begin position="465"/>
        <end position="538"/>
    </location>
</feature>
<protein>
    <recommendedName>
        <fullName evidence="3">histidine kinase</fullName>
        <ecNumber evidence="3">2.7.13.3</ecNumber>
    </recommendedName>
</protein>
<dbReference type="CDD" id="cd00130">
    <property type="entry name" value="PAS"/>
    <property type="match status" value="2"/>
</dbReference>
<dbReference type="NCBIfam" id="TIGR00229">
    <property type="entry name" value="sensory_box"/>
    <property type="match status" value="2"/>
</dbReference>
<evidence type="ECO:0000256" key="5">
    <source>
        <dbReference type="ARBA" id="ARBA00022553"/>
    </source>
</evidence>
<evidence type="ECO:0000256" key="11">
    <source>
        <dbReference type="ARBA" id="ARBA00022989"/>
    </source>
</evidence>
<dbReference type="InterPro" id="IPR013655">
    <property type="entry name" value="PAS_fold_3"/>
</dbReference>
<feature type="domain" description="Histidine kinase" evidence="16">
    <location>
        <begin position="612"/>
        <end position="835"/>
    </location>
</feature>
<evidence type="ECO:0000256" key="6">
    <source>
        <dbReference type="ARBA" id="ARBA00022679"/>
    </source>
</evidence>
<keyword evidence="10" id="KW-0067">ATP-binding</keyword>
<keyword evidence="7 15" id="KW-0812">Transmembrane</keyword>
<dbReference type="PANTHER" id="PTHR43065">
    <property type="entry name" value="SENSOR HISTIDINE KINASE"/>
    <property type="match status" value="1"/>
</dbReference>
<dbReference type="SMART" id="SM00086">
    <property type="entry name" value="PAC"/>
    <property type="match status" value="2"/>
</dbReference>
<dbReference type="InterPro" id="IPR029151">
    <property type="entry name" value="Sensor-like_sf"/>
</dbReference>
<evidence type="ECO:0000256" key="8">
    <source>
        <dbReference type="ARBA" id="ARBA00022741"/>
    </source>
</evidence>
<comment type="catalytic activity">
    <reaction evidence="1">
        <text>ATP + protein L-histidine = ADP + protein N-phospho-L-histidine.</text>
        <dbReference type="EC" id="2.7.13.3"/>
    </reaction>
</comment>
<keyword evidence="11 15" id="KW-1133">Transmembrane helix</keyword>
<keyword evidence="21" id="KW-1185">Reference proteome</keyword>
<evidence type="ECO:0000313" key="20">
    <source>
        <dbReference type="EMBL" id="MBT1072028.1"/>
    </source>
</evidence>
<dbReference type="SUPFAM" id="SSF55874">
    <property type="entry name" value="ATPase domain of HSP90 chaperone/DNA topoisomerase II/histidine kinase"/>
    <property type="match status" value="1"/>
</dbReference>
<dbReference type="Pfam" id="PF00072">
    <property type="entry name" value="Response_reg"/>
    <property type="match status" value="1"/>
</dbReference>
<name>A0ABS5U8N5_9BACT</name>
<keyword evidence="4" id="KW-1003">Cell membrane</keyword>
<dbReference type="InterPro" id="IPR011006">
    <property type="entry name" value="CheY-like_superfamily"/>
</dbReference>
<dbReference type="InterPro" id="IPR036097">
    <property type="entry name" value="HisK_dim/P_sf"/>
</dbReference>
<evidence type="ECO:0000256" key="3">
    <source>
        <dbReference type="ARBA" id="ARBA00012438"/>
    </source>
</evidence>
<dbReference type="InterPro" id="IPR035965">
    <property type="entry name" value="PAS-like_dom_sf"/>
</dbReference>
<keyword evidence="8" id="KW-0547">Nucleotide-binding</keyword>
<organism evidence="20 21">
    <name type="scientific">Pelotalea chapellei</name>
    <dbReference type="NCBI Taxonomy" id="44671"/>
    <lineage>
        <taxon>Bacteria</taxon>
        <taxon>Pseudomonadati</taxon>
        <taxon>Thermodesulfobacteriota</taxon>
        <taxon>Desulfuromonadia</taxon>
        <taxon>Geobacterales</taxon>
        <taxon>Geobacteraceae</taxon>
        <taxon>Pelotalea</taxon>
    </lineage>
</organism>
<dbReference type="PROSITE" id="PS50112">
    <property type="entry name" value="PAS"/>
    <property type="match status" value="2"/>
</dbReference>
<feature type="transmembrane region" description="Helical" evidence="15">
    <location>
        <begin position="310"/>
        <end position="328"/>
    </location>
</feature>
<comment type="caution">
    <text evidence="20">The sequence shown here is derived from an EMBL/GenBank/DDBJ whole genome shotgun (WGS) entry which is preliminary data.</text>
</comment>
<feature type="domain" description="PAC" evidence="19">
    <location>
        <begin position="418"/>
        <end position="471"/>
    </location>
</feature>
<dbReference type="Proteomes" id="UP000784128">
    <property type="component" value="Unassembled WGS sequence"/>
</dbReference>
<dbReference type="InterPro" id="IPR001610">
    <property type="entry name" value="PAC"/>
</dbReference>
<dbReference type="Pfam" id="PF08447">
    <property type="entry name" value="PAS_3"/>
    <property type="match status" value="1"/>
</dbReference>
<evidence type="ECO:0000256" key="10">
    <source>
        <dbReference type="ARBA" id="ARBA00022840"/>
    </source>
</evidence>
<evidence type="ECO:0000256" key="9">
    <source>
        <dbReference type="ARBA" id="ARBA00022777"/>
    </source>
</evidence>
<gene>
    <name evidence="20" type="ORF">KJB30_09550</name>
</gene>
<feature type="domain" description="PAS" evidence="18">
    <location>
        <begin position="351"/>
        <end position="396"/>
    </location>
</feature>
<dbReference type="InterPro" id="IPR000014">
    <property type="entry name" value="PAS"/>
</dbReference>
<dbReference type="PROSITE" id="PS50113">
    <property type="entry name" value="PAC"/>
    <property type="match status" value="2"/>
</dbReference>
<comment type="subcellular location">
    <subcellularLocation>
        <location evidence="2">Cell membrane</location>
        <topology evidence="2">Multi-pass membrane protein</topology>
    </subcellularLocation>
</comment>
<dbReference type="CDD" id="cd00082">
    <property type="entry name" value="HisKA"/>
    <property type="match status" value="1"/>
</dbReference>
<dbReference type="SMART" id="SM00448">
    <property type="entry name" value="REC"/>
    <property type="match status" value="1"/>
</dbReference>
<dbReference type="RefSeq" id="WP_214298486.1">
    <property type="nucleotide sequence ID" value="NZ_JAHDYS010000008.1"/>
</dbReference>
<dbReference type="EMBL" id="JAHDYS010000008">
    <property type="protein sequence ID" value="MBT1072028.1"/>
    <property type="molecule type" value="Genomic_DNA"/>
</dbReference>
<dbReference type="SMART" id="SM00091">
    <property type="entry name" value="PAS"/>
    <property type="match status" value="2"/>
</dbReference>
<keyword evidence="6" id="KW-0808">Transferase</keyword>
<dbReference type="CDD" id="cd12915">
    <property type="entry name" value="PDC2_DGC_like"/>
    <property type="match status" value="1"/>
</dbReference>
<dbReference type="InterPro" id="IPR000700">
    <property type="entry name" value="PAS-assoc_C"/>
</dbReference>
<dbReference type="PANTHER" id="PTHR43065:SF42">
    <property type="entry name" value="TWO-COMPONENT SENSOR PPRA"/>
    <property type="match status" value="1"/>
</dbReference>
<dbReference type="SUPFAM" id="SSF47384">
    <property type="entry name" value="Homodimeric domain of signal transducing histidine kinase"/>
    <property type="match status" value="1"/>
</dbReference>
<keyword evidence="12" id="KW-0902">Two-component regulatory system</keyword>
<evidence type="ECO:0000256" key="14">
    <source>
        <dbReference type="PROSITE-ProRule" id="PRU00169"/>
    </source>
</evidence>
<dbReference type="InterPro" id="IPR033479">
    <property type="entry name" value="dCache_1"/>
</dbReference>
<dbReference type="SUPFAM" id="SSF55785">
    <property type="entry name" value="PYP-like sensor domain (PAS domain)"/>
    <property type="match status" value="2"/>
</dbReference>
<dbReference type="EC" id="2.7.13.3" evidence="3"/>
<keyword evidence="13 15" id="KW-0472">Membrane</keyword>
<sequence>MQVTTVDFPKNSMKNSQPDYRAFKRYIIVTVIILILSIICFSALQAREEYRLTIHAAELQSRGYARALREHAERAFGEMDGLLLDAIQHIESQGGIDNVNSEYLREFYRRHPRKIPQANAIVLVDRHGTLFAHSLDLPTTTTEVADRDYFVHHRNNPMDDTPFISRPFKSRLHNNWRFTISRPVRSANGTFTGVVAIGFQAEYFMEFYRSLELGKRGRIVMVRNDGALLLTEPAKDTDLKTDFRKSFLFRQQLPRSPRGIFHIKAGQALLEPSARIISYDSLAGYPVIVTANLDTDEVTSTWRQNMYKHVMIATAACGALLFLTLLLLRQIRRIELANRHQAEQQAEIAAAAAAWQTTFDSVADAIWIMDLERRILRCNKATQTIFGKNVEEIVGQLCCSVAHQFTTPLSSCPFQQMLDTEKRASLQLSIEEKWLEVTVDPIIGEDGVITGAVHIVSDITAIKASEERYRLLVENLPVVCWQADEHGTTHFISPVVTAIEGYTPEELYAGGEALWLERVHPDDRQMVFTAFASLMEHGTAYDVQYRIKHKDGHWVWLHDSAYATMLQNGLHIAQGVYSDITARKQAEEERDELEIQLRQAQKMEAIGHLAGGIAHDFNNLLTPIMGYTEMAFATVEAGTPLASRLNGIMAAANKAKDLTQQLLGFGRCQTVTTETIDLNEVITSFNSILRRTIRENITIDLLLDPQGAFIKAERSRIEQIILNLTVNAQDAFENQGRIVIETCKVFMDGEAARLHPGMAPGEYVLLSFRDNGCGMGSDVMNHIFEPFFTTKQVGHGTGLGLATVYGVVKQHGAHISVSSHEGEGTSFRIYFASCAQCQLPVVDMLQEPPCKGTDDMVVLVVEDNEMVRNLVGEMLAEVGYQILSAADPHSALKLVKEGQHIDLLISDVVMPGMSGPELHDKLVTLIPGLRVVYISGYPVNPGLRGETLEDQVNYLQKPFSTEALLERIKQVL</sequence>
<dbReference type="Gene3D" id="3.30.565.10">
    <property type="entry name" value="Histidine kinase-like ATPase, C-terminal domain"/>
    <property type="match status" value="1"/>
</dbReference>
<evidence type="ECO:0000259" key="17">
    <source>
        <dbReference type="PROSITE" id="PS50110"/>
    </source>
</evidence>
<evidence type="ECO:0000256" key="15">
    <source>
        <dbReference type="SAM" id="Phobius"/>
    </source>
</evidence>
<keyword evidence="5 14" id="KW-0597">Phosphoprotein</keyword>
<dbReference type="PRINTS" id="PR00344">
    <property type="entry name" value="BCTRLSENSOR"/>
</dbReference>
<feature type="domain" description="Response regulatory" evidence="17">
    <location>
        <begin position="857"/>
        <end position="972"/>
    </location>
</feature>
<feature type="domain" description="PAC" evidence="19">
    <location>
        <begin position="541"/>
        <end position="592"/>
    </location>
</feature>
<dbReference type="SMART" id="SM00387">
    <property type="entry name" value="HATPase_c"/>
    <property type="match status" value="1"/>
</dbReference>
<evidence type="ECO:0000256" key="13">
    <source>
        <dbReference type="ARBA" id="ARBA00023136"/>
    </source>
</evidence>
<evidence type="ECO:0000256" key="7">
    <source>
        <dbReference type="ARBA" id="ARBA00022692"/>
    </source>
</evidence>
<dbReference type="Pfam" id="PF02518">
    <property type="entry name" value="HATPase_c"/>
    <property type="match status" value="1"/>
</dbReference>
<accession>A0ABS5U8N5</accession>
<dbReference type="SUPFAM" id="SSF103190">
    <property type="entry name" value="Sensory domain-like"/>
    <property type="match status" value="1"/>
</dbReference>
<feature type="transmembrane region" description="Helical" evidence="15">
    <location>
        <begin position="26"/>
        <end position="44"/>
    </location>
</feature>
<evidence type="ECO:0000259" key="16">
    <source>
        <dbReference type="PROSITE" id="PS50109"/>
    </source>
</evidence>
<dbReference type="SUPFAM" id="SSF52172">
    <property type="entry name" value="CheY-like"/>
    <property type="match status" value="1"/>
</dbReference>
<evidence type="ECO:0000256" key="2">
    <source>
        <dbReference type="ARBA" id="ARBA00004651"/>
    </source>
</evidence>
<dbReference type="InterPro" id="IPR013656">
    <property type="entry name" value="PAS_4"/>
</dbReference>
<dbReference type="InterPro" id="IPR003594">
    <property type="entry name" value="HATPase_dom"/>
</dbReference>
<dbReference type="Pfam" id="PF02743">
    <property type="entry name" value="dCache_1"/>
    <property type="match status" value="1"/>
</dbReference>
<dbReference type="InterPro" id="IPR036890">
    <property type="entry name" value="HATPase_C_sf"/>
</dbReference>
<dbReference type="PROSITE" id="PS50109">
    <property type="entry name" value="HIS_KIN"/>
    <property type="match status" value="1"/>
</dbReference>
<dbReference type="InterPro" id="IPR004358">
    <property type="entry name" value="Sig_transdc_His_kin-like_C"/>
</dbReference>
<evidence type="ECO:0000259" key="19">
    <source>
        <dbReference type="PROSITE" id="PS50113"/>
    </source>
</evidence>
<reference evidence="20 21" key="1">
    <citation type="submission" date="2021-05" db="EMBL/GenBank/DDBJ databases">
        <title>The draft genome of Geobacter chapellei DSM 13688.</title>
        <authorList>
            <person name="Xu Z."/>
            <person name="Masuda Y."/>
            <person name="Itoh H."/>
            <person name="Senoo K."/>
        </authorList>
    </citation>
    <scope>NUCLEOTIDE SEQUENCE [LARGE SCALE GENOMIC DNA]</scope>
    <source>
        <strain evidence="20 21">DSM 13688</strain>
    </source>
</reference>
<keyword evidence="9" id="KW-0418">Kinase</keyword>
<dbReference type="InterPro" id="IPR001789">
    <property type="entry name" value="Sig_transdc_resp-reg_receiver"/>
</dbReference>
<evidence type="ECO:0000256" key="4">
    <source>
        <dbReference type="ARBA" id="ARBA00022475"/>
    </source>
</evidence>
<dbReference type="CDD" id="cd12914">
    <property type="entry name" value="PDC1_DGC_like"/>
    <property type="match status" value="1"/>
</dbReference>
<dbReference type="Pfam" id="PF08448">
    <property type="entry name" value="PAS_4"/>
    <property type="match status" value="1"/>
</dbReference>
<proteinExistence type="predicted"/>
<feature type="modified residue" description="4-aspartylphosphate" evidence="14">
    <location>
        <position position="907"/>
    </location>
</feature>
<evidence type="ECO:0000259" key="18">
    <source>
        <dbReference type="PROSITE" id="PS50112"/>
    </source>
</evidence>
<dbReference type="InterPro" id="IPR003661">
    <property type="entry name" value="HisK_dim/P_dom"/>
</dbReference>
<dbReference type="InterPro" id="IPR005467">
    <property type="entry name" value="His_kinase_dom"/>
</dbReference>
<dbReference type="PROSITE" id="PS50110">
    <property type="entry name" value="RESPONSE_REGULATORY"/>
    <property type="match status" value="1"/>
</dbReference>
<dbReference type="Gene3D" id="3.40.50.2300">
    <property type="match status" value="1"/>
</dbReference>
<evidence type="ECO:0000256" key="12">
    <source>
        <dbReference type="ARBA" id="ARBA00023012"/>
    </source>
</evidence>
<dbReference type="Gene3D" id="1.10.287.130">
    <property type="match status" value="1"/>
</dbReference>
<dbReference type="Gene3D" id="3.30.450.20">
    <property type="entry name" value="PAS domain"/>
    <property type="match status" value="4"/>
</dbReference>
<evidence type="ECO:0000256" key="1">
    <source>
        <dbReference type="ARBA" id="ARBA00000085"/>
    </source>
</evidence>